<sequence>MSPSSEKTTSIVPGTMSRQIHFRRSAADSDGKTLCLDVETREATPKGKWLVTRGKKSVQSKAGEVAAEGDIAKQSSALQRMASDHLSEAYAQNGGLFPLVRPKKGAEPELFQYDVEEPPFPRYQTIVHKSAKKAKQGGNSQELQGISPTLQKEGHLRPEHNMRGNPAMACRPFAERPEVEASQVEPRQAQANHPCHQSQQIHATSSET</sequence>
<evidence type="ECO:0000313" key="2">
    <source>
        <dbReference type="EMBL" id="CAD8319009.1"/>
    </source>
</evidence>
<feature type="region of interest" description="Disordered" evidence="1">
    <location>
        <begin position="130"/>
        <end position="208"/>
    </location>
</feature>
<reference evidence="2" key="1">
    <citation type="submission" date="2021-01" db="EMBL/GenBank/DDBJ databases">
        <authorList>
            <person name="Corre E."/>
            <person name="Pelletier E."/>
            <person name="Niang G."/>
            <person name="Scheremetjew M."/>
            <person name="Finn R."/>
            <person name="Kale V."/>
            <person name="Holt S."/>
            <person name="Cochrane G."/>
            <person name="Meng A."/>
            <person name="Brown T."/>
            <person name="Cohen L."/>
        </authorList>
    </citation>
    <scope>NUCLEOTIDE SEQUENCE</scope>
    <source>
        <strain evidence="2">CCMP147</strain>
    </source>
</reference>
<name>A0A7R9WC20_9STRA</name>
<protein>
    <submittedName>
        <fullName evidence="2">Uncharacterized protein</fullName>
    </submittedName>
</protein>
<dbReference type="EMBL" id="HBED01035222">
    <property type="protein sequence ID" value="CAD8319009.1"/>
    <property type="molecule type" value="Transcribed_RNA"/>
</dbReference>
<organism evidence="2">
    <name type="scientific">Pseudictyota dubia</name>
    <dbReference type="NCBI Taxonomy" id="2749911"/>
    <lineage>
        <taxon>Eukaryota</taxon>
        <taxon>Sar</taxon>
        <taxon>Stramenopiles</taxon>
        <taxon>Ochrophyta</taxon>
        <taxon>Bacillariophyta</taxon>
        <taxon>Mediophyceae</taxon>
        <taxon>Biddulphiophycidae</taxon>
        <taxon>Eupodiscales</taxon>
        <taxon>Odontellaceae</taxon>
        <taxon>Pseudictyota</taxon>
    </lineage>
</organism>
<feature type="compositionally biased region" description="Polar residues" evidence="1">
    <location>
        <begin position="189"/>
        <end position="208"/>
    </location>
</feature>
<dbReference type="AlphaFoldDB" id="A0A7R9WC20"/>
<feature type="compositionally biased region" description="Polar residues" evidence="1">
    <location>
        <begin position="137"/>
        <end position="150"/>
    </location>
</feature>
<accession>A0A7R9WC20</accession>
<feature type="region of interest" description="Disordered" evidence="1">
    <location>
        <begin position="1"/>
        <end position="25"/>
    </location>
</feature>
<proteinExistence type="predicted"/>
<evidence type="ECO:0000256" key="1">
    <source>
        <dbReference type="SAM" id="MobiDB-lite"/>
    </source>
</evidence>
<feature type="compositionally biased region" description="Polar residues" evidence="1">
    <location>
        <begin position="1"/>
        <end position="18"/>
    </location>
</feature>
<feature type="compositionally biased region" description="Basic and acidic residues" evidence="1">
    <location>
        <begin position="152"/>
        <end position="162"/>
    </location>
</feature>
<gene>
    <name evidence="2" type="ORF">TDUB1175_LOCUS17640</name>
</gene>